<feature type="domain" description="Mce/MlaD" evidence="8">
    <location>
        <begin position="288"/>
        <end position="328"/>
    </location>
</feature>
<dbReference type="PANTHER" id="PTHR30462:SF0">
    <property type="entry name" value="INTERMEMBRANE TRANSPORT PROTEIN YEBT"/>
    <property type="match status" value="1"/>
</dbReference>
<dbReference type="InterPro" id="IPR051800">
    <property type="entry name" value="PqiA-PqiB_transport"/>
</dbReference>
<name>A0A3B0WPF5_9ZZZZ</name>
<feature type="domain" description="Mce/MlaD" evidence="8">
    <location>
        <begin position="45"/>
        <end position="134"/>
    </location>
</feature>
<evidence type="ECO:0000256" key="3">
    <source>
        <dbReference type="ARBA" id="ARBA00022519"/>
    </source>
</evidence>
<dbReference type="EMBL" id="UOFG01000002">
    <property type="protein sequence ID" value="VAW57865.1"/>
    <property type="molecule type" value="Genomic_DNA"/>
</dbReference>
<keyword evidence="3" id="KW-0997">Cell inner membrane</keyword>
<dbReference type="Pfam" id="PF02470">
    <property type="entry name" value="MlaD"/>
    <property type="match status" value="3"/>
</dbReference>
<gene>
    <name evidence="9" type="ORF">MNBD_GAMMA11-2788</name>
</gene>
<dbReference type="PANTHER" id="PTHR30462">
    <property type="entry name" value="INTERMEMBRANE TRANSPORT PROTEIN PQIB-RELATED"/>
    <property type="match status" value="1"/>
</dbReference>
<reference evidence="9" key="1">
    <citation type="submission" date="2018-06" db="EMBL/GenBank/DDBJ databases">
        <authorList>
            <person name="Zhirakovskaya E."/>
        </authorList>
    </citation>
    <scope>NUCLEOTIDE SEQUENCE</scope>
</reference>
<evidence type="ECO:0000313" key="9">
    <source>
        <dbReference type="EMBL" id="VAW57865.1"/>
    </source>
</evidence>
<dbReference type="InterPro" id="IPR003399">
    <property type="entry name" value="Mce/MlaD"/>
</dbReference>
<evidence type="ECO:0000256" key="7">
    <source>
        <dbReference type="SAM" id="Phobius"/>
    </source>
</evidence>
<evidence type="ECO:0000256" key="1">
    <source>
        <dbReference type="ARBA" id="ARBA00004533"/>
    </source>
</evidence>
<sequence>MIDEIPQAQVKNKRFSISAVWIIPVVAALVGGWLVFKSAIEEKILVEVTFESADGLEAGKTVIKLRNVKVGEVVDVRFSDDLSKVIVVMVFTGISKERITDTARFWVVRPRIGIGGISGLDTLLSGAYIEIDPGRAGRIADKFTGDEEPQNYQLGNPGTTFVLSADRLGSLSRGSVVQYKGIDVGKVTRYSLVDDHSHVEIDVFIRAPHDEYVRENTRFWNTSGFEVELGVKGLKFDTESLASIIAGGITFSNNERLDKAQRAPERAGFQLHKTEHPDVKEVLTYGAQMKLYFDDGVSGLSAGAPVEYKGLRLGTVTEVSVESNKDKTDILTYAMVDIEPERLPTGDFNLNLAKEE</sequence>
<feature type="transmembrane region" description="Helical" evidence="7">
    <location>
        <begin position="15"/>
        <end position="36"/>
    </location>
</feature>
<evidence type="ECO:0000256" key="6">
    <source>
        <dbReference type="ARBA" id="ARBA00023136"/>
    </source>
</evidence>
<accession>A0A3B0WPF5</accession>
<keyword evidence="2" id="KW-1003">Cell membrane</keyword>
<proteinExistence type="predicted"/>
<evidence type="ECO:0000256" key="2">
    <source>
        <dbReference type="ARBA" id="ARBA00022475"/>
    </source>
</evidence>
<keyword evidence="6 7" id="KW-0472">Membrane</keyword>
<dbReference type="GO" id="GO:0005886">
    <property type="term" value="C:plasma membrane"/>
    <property type="evidence" value="ECO:0007669"/>
    <property type="project" value="UniProtKB-SubCell"/>
</dbReference>
<organism evidence="9">
    <name type="scientific">hydrothermal vent metagenome</name>
    <dbReference type="NCBI Taxonomy" id="652676"/>
    <lineage>
        <taxon>unclassified sequences</taxon>
        <taxon>metagenomes</taxon>
        <taxon>ecological metagenomes</taxon>
    </lineage>
</organism>
<evidence type="ECO:0000256" key="4">
    <source>
        <dbReference type="ARBA" id="ARBA00022692"/>
    </source>
</evidence>
<keyword evidence="5 7" id="KW-1133">Transmembrane helix</keyword>
<keyword evidence="4 7" id="KW-0812">Transmembrane</keyword>
<protein>
    <submittedName>
        <fullName evidence="9">Paraquat-inducible protein B</fullName>
    </submittedName>
</protein>
<feature type="non-terminal residue" evidence="9">
    <location>
        <position position="356"/>
    </location>
</feature>
<evidence type="ECO:0000259" key="8">
    <source>
        <dbReference type="Pfam" id="PF02470"/>
    </source>
</evidence>
<feature type="domain" description="Mce/MlaD" evidence="8">
    <location>
        <begin position="158"/>
        <end position="227"/>
    </location>
</feature>
<dbReference type="AlphaFoldDB" id="A0A3B0WPF5"/>
<evidence type="ECO:0000256" key="5">
    <source>
        <dbReference type="ARBA" id="ARBA00022989"/>
    </source>
</evidence>
<comment type="subcellular location">
    <subcellularLocation>
        <location evidence="1">Cell inner membrane</location>
    </subcellularLocation>
</comment>